<gene>
    <name evidence="3" type="ORF">QYM36_000867</name>
</gene>
<keyword evidence="4" id="KW-1185">Reference proteome</keyword>
<dbReference type="PANTHER" id="PTHR12611:SF0">
    <property type="entry name" value="PURINE-RICH BINDING PROTEIN-ALPHA, ISOFORM B"/>
    <property type="match status" value="1"/>
</dbReference>
<evidence type="ECO:0000313" key="4">
    <source>
        <dbReference type="Proteomes" id="UP001187531"/>
    </source>
</evidence>
<dbReference type="GO" id="GO:0000977">
    <property type="term" value="F:RNA polymerase II transcription regulatory region sequence-specific DNA binding"/>
    <property type="evidence" value="ECO:0007669"/>
    <property type="project" value="InterPro"/>
</dbReference>
<evidence type="ECO:0000313" key="3">
    <source>
        <dbReference type="EMBL" id="KAK2724149.1"/>
    </source>
</evidence>
<proteinExistence type="inferred from homology"/>
<dbReference type="GO" id="GO:0000981">
    <property type="term" value="F:DNA-binding transcription factor activity, RNA polymerase II-specific"/>
    <property type="evidence" value="ECO:0007669"/>
    <property type="project" value="TreeGrafter"/>
</dbReference>
<sequence>MIDLFQIGADGRRSQIYLAMSTAADFRDHLSTFSDYYASLGPPNPENLPEDGKLKSEMITKDNRRYYLDLKENSRGRFLRVSKTIARGGPRAQIAIPAQGVIEFRDALTDLLEEFGTDDGGFKGELPEGRHMRVENKNFYFDIGQNNRGIYMRVSEVKTNYRTAITIPEKSWSKFRDIFSEYCDKMSEEMAQQQQRTAGSESMQMVIMLIMSTFEYYAPLFSTVKGEKNDNDKVNSLLQIRSKLTEEEAIKIIFDEETWVSSGVADTFFGHNVITQPSAEVESERTYASNQPAANISTKPTDSCDTVRNDNYTPSVSSVARKTKVKKARLWKLSRDNPIGSSVPPFSGEHSVFLNLNEEVDAVDYLEALTTSDILEMTVCELVPGTRSDLLEFKASVAVLLLNKGMVRMRTSPGRPGRLALSKRIVTQLVSKEVSLDRMSGH</sequence>
<comment type="caution">
    <text evidence="3">The sequence shown here is derived from an EMBL/GenBank/DDBJ whole genome shotgun (WGS) entry which is preliminary data.</text>
</comment>
<dbReference type="SMART" id="SM00712">
    <property type="entry name" value="PUR"/>
    <property type="match status" value="2"/>
</dbReference>
<dbReference type="FunFam" id="3.30.2450.30:FF:000003">
    <property type="entry name" value="Histone acetyltransferase"/>
    <property type="match status" value="1"/>
</dbReference>
<dbReference type="Proteomes" id="UP001187531">
    <property type="component" value="Unassembled WGS sequence"/>
</dbReference>
<comment type="similarity">
    <text evidence="1">Belongs to the PUR DNA-binding protein family.</text>
</comment>
<organism evidence="3 4">
    <name type="scientific">Artemia franciscana</name>
    <name type="common">Brine shrimp</name>
    <name type="synonym">Artemia sanfranciscana</name>
    <dbReference type="NCBI Taxonomy" id="6661"/>
    <lineage>
        <taxon>Eukaryota</taxon>
        <taxon>Metazoa</taxon>
        <taxon>Ecdysozoa</taxon>
        <taxon>Arthropoda</taxon>
        <taxon>Crustacea</taxon>
        <taxon>Branchiopoda</taxon>
        <taxon>Anostraca</taxon>
        <taxon>Artemiidae</taxon>
        <taxon>Artemia</taxon>
    </lineage>
</organism>
<reference evidence="3" key="1">
    <citation type="submission" date="2023-07" db="EMBL/GenBank/DDBJ databases">
        <title>Chromosome-level genome assembly of Artemia franciscana.</title>
        <authorList>
            <person name="Jo E."/>
        </authorList>
    </citation>
    <scope>NUCLEOTIDE SEQUENCE</scope>
    <source>
        <tissue evidence="3">Whole body</tissue>
    </source>
</reference>
<dbReference type="AlphaFoldDB" id="A0AA88IBJ6"/>
<dbReference type="EMBL" id="JAVRJZ010000003">
    <property type="protein sequence ID" value="KAK2724149.1"/>
    <property type="molecule type" value="Genomic_DNA"/>
</dbReference>
<evidence type="ECO:0008006" key="5">
    <source>
        <dbReference type="Google" id="ProtNLM"/>
    </source>
</evidence>
<dbReference type="Gene3D" id="3.30.2450.30">
    <property type="match status" value="1"/>
</dbReference>
<dbReference type="InterPro" id="IPR006628">
    <property type="entry name" value="PUR-bd_fam"/>
</dbReference>
<protein>
    <recommendedName>
        <fullName evidence="5">Pur-alpha</fullName>
    </recommendedName>
</protein>
<evidence type="ECO:0000256" key="1">
    <source>
        <dbReference type="ARBA" id="ARBA00009251"/>
    </source>
</evidence>
<dbReference type="GO" id="GO:0005634">
    <property type="term" value="C:nucleus"/>
    <property type="evidence" value="ECO:0007669"/>
    <property type="project" value="TreeGrafter"/>
</dbReference>
<dbReference type="FunFam" id="3.10.450.700:FF:000004">
    <property type="entry name" value="Transcriptional activator protein Pur-alpha"/>
    <property type="match status" value="1"/>
</dbReference>
<dbReference type="PANTHER" id="PTHR12611">
    <property type="entry name" value="PUR-TRANSCRIPTIONAL ACTIVATOR"/>
    <property type="match status" value="1"/>
</dbReference>
<accession>A0AA88IBJ6</accession>
<dbReference type="GO" id="GO:0032422">
    <property type="term" value="F:purine-rich negative regulatory element binding"/>
    <property type="evidence" value="ECO:0007669"/>
    <property type="project" value="InterPro"/>
</dbReference>
<dbReference type="Gene3D" id="3.10.450.700">
    <property type="match status" value="1"/>
</dbReference>
<keyword evidence="2" id="KW-0238">DNA-binding</keyword>
<dbReference type="Pfam" id="PF04845">
    <property type="entry name" value="PurA"/>
    <property type="match status" value="1"/>
</dbReference>
<evidence type="ECO:0000256" key="2">
    <source>
        <dbReference type="ARBA" id="ARBA00023125"/>
    </source>
</evidence>
<name>A0AA88IBJ6_ARTSF</name>